<dbReference type="EMBL" id="JNFQ01000001">
    <property type="protein sequence ID" value="KFG76956.1"/>
    <property type="molecule type" value="Genomic_DNA"/>
</dbReference>
<organism evidence="3 4">
    <name type="scientific">Streptomyces mutabilis</name>
    <dbReference type="NCBI Taxonomy" id="67332"/>
    <lineage>
        <taxon>Bacteria</taxon>
        <taxon>Bacillati</taxon>
        <taxon>Actinomycetota</taxon>
        <taxon>Actinomycetes</taxon>
        <taxon>Kitasatosporales</taxon>
        <taxon>Streptomycetaceae</taxon>
        <taxon>Streptomyces</taxon>
    </lineage>
</organism>
<dbReference type="Pfam" id="PF13365">
    <property type="entry name" value="Trypsin_2"/>
    <property type="match status" value="1"/>
</dbReference>
<feature type="region of interest" description="Disordered" evidence="1">
    <location>
        <begin position="708"/>
        <end position="782"/>
    </location>
</feature>
<feature type="transmembrane region" description="Helical" evidence="2">
    <location>
        <begin position="887"/>
        <end position="910"/>
    </location>
</feature>
<dbReference type="InterPro" id="IPR043504">
    <property type="entry name" value="Peptidase_S1_PA_chymotrypsin"/>
</dbReference>
<feature type="transmembrane region" description="Helical" evidence="2">
    <location>
        <begin position="828"/>
        <end position="845"/>
    </location>
</feature>
<name>A0A086N738_9ACTN</name>
<evidence type="ECO:0000256" key="1">
    <source>
        <dbReference type="SAM" id="MobiDB-lite"/>
    </source>
</evidence>
<keyword evidence="2" id="KW-0472">Membrane</keyword>
<dbReference type="RefSeq" id="WP_043375904.1">
    <property type="nucleotide sequence ID" value="NZ_KN039946.1"/>
</dbReference>
<feature type="transmembrane region" description="Helical" evidence="2">
    <location>
        <begin position="795"/>
        <end position="816"/>
    </location>
</feature>
<sequence length="919" mass="98096">MEQRTVEVINPRVPMFGSGCLVAPGVVLTAHHVACSGGDMQPVTVRDKAGRTAEAEVVWADAALDVVLLSADRSVLGTDLSVARWGELTCDYPAARPMCTMTGFPRAMRLALPDDPHTFVPDLKSVDGHIKPETGSRGGHYGFELSDASTGSAELWRGMSGAGAFCHDMLVGVATFASDHWQGGLLYVMPAARLFASPGFTDAVTSVTGMAPQLQPADLSVLFTDVPDPQLSSSYLLHARSAVVPMSGMTGQLDTLDAWCRTSRSTDITAVTGMGGIGKTRLVTELLHRLAQPRPEQPTARGWTGGFLADTPLQQPPPYGMLATSKYPLLIAVDYAETRRTQMNQILDILAARRGGQPVRVLLLARGHDNWWPSLRLARQGTSVISTGAPVAIDPADALRNTSTESAFDDAKRAFTKRIRALRNAGHEWATSPLTPDTEEDGTFAGTVKPDDDKVISLHMAALAEVLTTLNDSFARHENPMDVLIAHEMSYWRRIVAARGLFFDENLMRTLVSVQTVTGASRRSDARAAVAAGFDVHYSGFPNTAPHDGDRLAAYEDILTAAYPSGDGARWGTMGPDLLGAALVAEVEEASDQQFIEQLLPHPHLSTEQRHRGLTVIVRAAPDQPALAAGAARDVAAAPKQLLSLAARTVAAELDPEVARPWLLGLQEAITDQAQQPDADQPTSAWAASVVSASLTHLETGLEDYFASVDAIPPPPEPGSTGHDDDDLDEDADDGEEAEADWGTDTEDEAEDGPEDEQTAAPDARAPLPPAPAPHRSRSTKTVHVHTITSPVARAVLTSVGLAHLALVAFVTGSIAYSSDDFTGPTSWLLPPVIALFHLVIGLLYGHRKMPLSLVAAVLPPAIIVMTVLCAVNFSNMHGVHLNPVTLGAAWASIFSPGLLALTYAVRAWLGQIRYVDTK</sequence>
<evidence type="ECO:0000313" key="3">
    <source>
        <dbReference type="EMBL" id="KFG76956.1"/>
    </source>
</evidence>
<keyword evidence="2" id="KW-1133">Transmembrane helix</keyword>
<dbReference type="HOGENOM" id="CLU_317105_0_0_11"/>
<dbReference type="InterPro" id="IPR009003">
    <property type="entry name" value="Peptidase_S1_PA"/>
</dbReference>
<accession>A0A086N738</accession>
<protein>
    <recommendedName>
        <fullName evidence="5">Serine protease</fullName>
    </recommendedName>
</protein>
<dbReference type="Gene3D" id="2.40.10.10">
    <property type="entry name" value="Trypsin-like serine proteases"/>
    <property type="match status" value="1"/>
</dbReference>
<evidence type="ECO:0008006" key="5">
    <source>
        <dbReference type="Google" id="ProtNLM"/>
    </source>
</evidence>
<evidence type="ECO:0000313" key="4">
    <source>
        <dbReference type="Proteomes" id="UP000029095"/>
    </source>
</evidence>
<dbReference type="Gene3D" id="3.40.50.300">
    <property type="entry name" value="P-loop containing nucleotide triphosphate hydrolases"/>
    <property type="match status" value="1"/>
</dbReference>
<keyword evidence="4" id="KW-1185">Reference proteome</keyword>
<reference evidence="3 4" key="1">
    <citation type="submission" date="2014-05" db="EMBL/GenBank/DDBJ databases">
        <title>Complete genome sequence of the Streptomyces mutabilis TRM45540.</title>
        <authorList>
            <person name="Luo X."/>
            <person name="Zhang L."/>
        </authorList>
    </citation>
    <scope>NUCLEOTIDE SEQUENCE [LARGE SCALE GENOMIC DNA]</scope>
    <source>
        <strain evidence="3 4">TRM45540</strain>
    </source>
</reference>
<keyword evidence="2" id="KW-0812">Transmembrane</keyword>
<evidence type="ECO:0000256" key="2">
    <source>
        <dbReference type="SAM" id="Phobius"/>
    </source>
</evidence>
<dbReference type="STRING" id="1915400.FM21_13015"/>
<dbReference type="AlphaFoldDB" id="A0A086N738"/>
<feature type="transmembrane region" description="Helical" evidence="2">
    <location>
        <begin position="852"/>
        <end position="875"/>
    </location>
</feature>
<dbReference type="Proteomes" id="UP000029095">
    <property type="component" value="Unassembled WGS sequence"/>
</dbReference>
<comment type="caution">
    <text evidence="3">The sequence shown here is derived from an EMBL/GenBank/DDBJ whole genome shotgun (WGS) entry which is preliminary data.</text>
</comment>
<gene>
    <name evidence="3" type="ORF">FM21_13015</name>
</gene>
<dbReference type="SUPFAM" id="SSF50494">
    <property type="entry name" value="Trypsin-like serine proteases"/>
    <property type="match status" value="1"/>
</dbReference>
<dbReference type="InterPro" id="IPR027417">
    <property type="entry name" value="P-loop_NTPase"/>
</dbReference>
<proteinExistence type="predicted"/>
<feature type="compositionally biased region" description="Acidic residues" evidence="1">
    <location>
        <begin position="724"/>
        <end position="758"/>
    </location>
</feature>